<protein>
    <submittedName>
        <fullName evidence="4">Acetyltransferase, GNAT family</fullName>
    </submittedName>
</protein>
<gene>
    <name evidence="4" type="ORF">U725_00992</name>
</gene>
<dbReference type="PROSITE" id="PS51186">
    <property type="entry name" value="GNAT"/>
    <property type="match status" value="1"/>
</dbReference>
<proteinExistence type="predicted"/>
<name>A0A084AC25_LACLC</name>
<dbReference type="EMBL" id="AZSI01000021">
    <property type="protein sequence ID" value="KEY62854.1"/>
    <property type="molecule type" value="Genomic_DNA"/>
</dbReference>
<dbReference type="InterPro" id="IPR016181">
    <property type="entry name" value="Acyl_CoA_acyltransferase"/>
</dbReference>
<keyword evidence="1 4" id="KW-0808">Transferase</keyword>
<dbReference type="AlphaFoldDB" id="A0A084AC25"/>
<evidence type="ECO:0000313" key="5">
    <source>
        <dbReference type="Proteomes" id="UP000028401"/>
    </source>
</evidence>
<dbReference type="RefSeq" id="WP_042748032.1">
    <property type="nucleotide sequence ID" value="NZ_AZSI01000021.1"/>
</dbReference>
<dbReference type="Proteomes" id="UP000028401">
    <property type="component" value="Unassembled WGS sequence"/>
</dbReference>
<comment type="caution">
    <text evidence="4">The sequence shown here is derived from an EMBL/GenBank/DDBJ whole genome shotgun (WGS) entry which is preliminary data.</text>
</comment>
<dbReference type="Pfam" id="PF13673">
    <property type="entry name" value="Acetyltransf_10"/>
    <property type="match status" value="1"/>
</dbReference>
<reference evidence="4 5" key="1">
    <citation type="submission" date="2014-06" db="EMBL/GenBank/DDBJ databases">
        <title>Draft genome sequence of the putrescine producing strain Lactococcus lactis subsp cremoris GE214.</title>
        <authorList>
            <person name="Ladero V."/>
            <person name="Linares D.M."/>
            <person name="del Rio B."/>
            <person name="Mayo B."/>
            <person name="Martin M.C."/>
            <person name="Fernandez M."/>
            <person name="Alvarez M.A."/>
        </authorList>
    </citation>
    <scope>NUCLEOTIDE SEQUENCE [LARGE SCALE GENOMIC DNA]</scope>
    <source>
        <strain evidence="4 5">GE214</strain>
    </source>
</reference>
<dbReference type="SUPFAM" id="SSF55729">
    <property type="entry name" value="Acyl-CoA N-acyltransferases (Nat)"/>
    <property type="match status" value="1"/>
</dbReference>
<sequence>MEEISQSRRTPALIEKLVVLWEKSVEVSHLFLSTEEISEIKKYVPQALKEIKHLIMESDKKGKPIAFMGIYEQKLEMLFVNPDDMNKGLGRKLLEEAISHYLVRELTVNEQNPQARAFYEHMGFKIYKREAIDEQGQPYPILYMNLV</sequence>
<dbReference type="PATRIC" id="fig|1415168.3.peg.1054"/>
<evidence type="ECO:0000259" key="3">
    <source>
        <dbReference type="PROSITE" id="PS51186"/>
    </source>
</evidence>
<accession>A0A084AC25</accession>
<dbReference type="GO" id="GO:0016747">
    <property type="term" value="F:acyltransferase activity, transferring groups other than amino-acyl groups"/>
    <property type="evidence" value="ECO:0007669"/>
    <property type="project" value="InterPro"/>
</dbReference>
<evidence type="ECO:0000313" key="4">
    <source>
        <dbReference type="EMBL" id="KEY62854.1"/>
    </source>
</evidence>
<dbReference type="Gene3D" id="3.40.630.30">
    <property type="match status" value="1"/>
</dbReference>
<dbReference type="PANTHER" id="PTHR43800:SF1">
    <property type="entry name" value="PEPTIDYL-LYSINE N-ACETYLTRANSFERASE YJAB"/>
    <property type="match status" value="1"/>
</dbReference>
<keyword evidence="2" id="KW-0012">Acyltransferase</keyword>
<evidence type="ECO:0000256" key="1">
    <source>
        <dbReference type="ARBA" id="ARBA00022679"/>
    </source>
</evidence>
<evidence type="ECO:0000256" key="2">
    <source>
        <dbReference type="ARBA" id="ARBA00023315"/>
    </source>
</evidence>
<organism evidence="4 5">
    <name type="scientific">Lactococcus cremoris subsp. cremoris GE214</name>
    <dbReference type="NCBI Taxonomy" id="1415168"/>
    <lineage>
        <taxon>Bacteria</taxon>
        <taxon>Bacillati</taxon>
        <taxon>Bacillota</taxon>
        <taxon>Bacilli</taxon>
        <taxon>Lactobacillales</taxon>
        <taxon>Streptococcaceae</taxon>
        <taxon>Lactococcus</taxon>
        <taxon>Lactococcus cremoris subsp. cremoris</taxon>
    </lineage>
</organism>
<dbReference type="PANTHER" id="PTHR43800">
    <property type="entry name" value="PEPTIDYL-LYSINE N-ACETYLTRANSFERASE YJAB"/>
    <property type="match status" value="1"/>
</dbReference>
<feature type="domain" description="N-acetyltransferase" evidence="3">
    <location>
        <begin position="12"/>
        <end position="147"/>
    </location>
</feature>
<dbReference type="InterPro" id="IPR000182">
    <property type="entry name" value="GNAT_dom"/>
</dbReference>
<dbReference type="CDD" id="cd04301">
    <property type="entry name" value="NAT_SF"/>
    <property type="match status" value="1"/>
</dbReference>